<dbReference type="InterPro" id="IPR036318">
    <property type="entry name" value="FAD-bd_PCMH-like_sf"/>
</dbReference>
<dbReference type="Gene3D" id="3.40.462.20">
    <property type="match status" value="1"/>
</dbReference>
<dbReference type="Proteomes" id="UP001390339">
    <property type="component" value="Unassembled WGS sequence"/>
</dbReference>
<dbReference type="EMBL" id="JAPCWZ010000002">
    <property type="protein sequence ID" value="KAK8877078.1"/>
    <property type="molecule type" value="Genomic_DNA"/>
</dbReference>
<keyword evidence="7" id="KW-1185">Reference proteome</keyword>
<dbReference type="InterPro" id="IPR016166">
    <property type="entry name" value="FAD-bd_PCMH"/>
</dbReference>
<evidence type="ECO:0000256" key="1">
    <source>
        <dbReference type="ARBA" id="ARBA00005466"/>
    </source>
</evidence>
<dbReference type="InterPro" id="IPR006094">
    <property type="entry name" value="Oxid_FAD_bind_N"/>
</dbReference>
<feature type="domain" description="FAD-binding PCMH-type" evidence="5">
    <location>
        <begin position="50"/>
        <end position="222"/>
    </location>
</feature>
<dbReference type="PANTHER" id="PTHR42973">
    <property type="entry name" value="BINDING OXIDOREDUCTASE, PUTATIVE (AFU_ORTHOLOGUE AFUA_1G17690)-RELATED"/>
    <property type="match status" value="1"/>
</dbReference>
<organism evidence="6 7">
    <name type="scientific">Apiospora arundinis</name>
    <dbReference type="NCBI Taxonomy" id="335852"/>
    <lineage>
        <taxon>Eukaryota</taxon>
        <taxon>Fungi</taxon>
        <taxon>Dikarya</taxon>
        <taxon>Ascomycota</taxon>
        <taxon>Pezizomycotina</taxon>
        <taxon>Sordariomycetes</taxon>
        <taxon>Xylariomycetidae</taxon>
        <taxon>Amphisphaeriales</taxon>
        <taxon>Apiosporaceae</taxon>
        <taxon>Apiospora</taxon>
    </lineage>
</organism>
<protein>
    <submittedName>
        <fullName evidence="6">FAD-binding domain-containing protein</fullName>
    </submittedName>
</protein>
<dbReference type="Pfam" id="PF01565">
    <property type="entry name" value="FAD_binding_4"/>
    <property type="match status" value="1"/>
</dbReference>
<evidence type="ECO:0000256" key="3">
    <source>
        <dbReference type="ARBA" id="ARBA00022827"/>
    </source>
</evidence>
<dbReference type="Gene3D" id="3.30.43.10">
    <property type="entry name" value="Uridine Diphospho-n-acetylenolpyruvylglucosamine Reductase, domain 2"/>
    <property type="match status" value="1"/>
</dbReference>
<dbReference type="InterPro" id="IPR016167">
    <property type="entry name" value="FAD-bd_PCMH_sub1"/>
</dbReference>
<dbReference type="SUPFAM" id="SSF56176">
    <property type="entry name" value="FAD-binding/transporter-associated domain-like"/>
    <property type="match status" value="1"/>
</dbReference>
<keyword evidence="2" id="KW-0285">Flavoprotein</keyword>
<dbReference type="PROSITE" id="PS51387">
    <property type="entry name" value="FAD_PCMH"/>
    <property type="match status" value="1"/>
</dbReference>
<name>A0ABR2JGX3_9PEZI</name>
<keyword evidence="3" id="KW-0274">FAD</keyword>
<comment type="caution">
    <text evidence="6">The sequence shown here is derived from an EMBL/GenBank/DDBJ whole genome shotgun (WGS) entry which is preliminary data.</text>
</comment>
<proteinExistence type="inferred from homology"/>
<evidence type="ECO:0000259" key="5">
    <source>
        <dbReference type="PROSITE" id="PS51387"/>
    </source>
</evidence>
<dbReference type="InterPro" id="IPR016169">
    <property type="entry name" value="FAD-bd_PCMH_sub2"/>
</dbReference>
<comment type="similarity">
    <text evidence="1">Belongs to the oxygen-dependent FAD-linked oxidoreductase family.</text>
</comment>
<dbReference type="PANTHER" id="PTHR42973:SF13">
    <property type="entry name" value="FAD-BINDING PCMH-TYPE DOMAIN-CONTAINING PROTEIN"/>
    <property type="match status" value="1"/>
</dbReference>
<sequence length="494" mass="53008">MLPLASAAPSDSTKQACREIADRLPQGRVAYPLELPYIAETQRYWSVALRELRPACIVSPQCAEHVAAAVQVLSGHADVPFTVKSGGHDPNPGHSSIDDGVLIAMHEMVGATYDAKTGHALVKPAGEWNDVIGALEPHGVTVVGGRLGIVGVGGLLLQGGLSFLSAQYGLAADSIVGWETVMPNGTIVNVDAKAQPDLAVAMKGSGSQFGIVTQFTIEAHPIGQVWGGYRLYDASQKDALFAALHQFIPNNADDPKTAVIFSDLVTAANIPAVLMFYFHEGPEEPTSGPIRPFLDIPTLGGISSVTKTQSYAQLLKGNGDFSSAVQARDSFRTFTIPHVPNNPGLYDEISKKWHDITSAYLITHPTSQCSVDFQPLPRVVGSRTKARGGNAMGLTGSDPHRIVLEFQCGWLLKPDDAIVYALARDMTDWLQGRLPDWLAQAGLDSGAYMPLFMNDAAGDQNVTGSYRDHAKFKKLQESIDPMGVFAKRVGGYKY</sequence>
<evidence type="ECO:0000256" key="2">
    <source>
        <dbReference type="ARBA" id="ARBA00022630"/>
    </source>
</evidence>
<gene>
    <name evidence="6" type="ORF">PGQ11_002024</name>
</gene>
<evidence type="ECO:0000313" key="6">
    <source>
        <dbReference type="EMBL" id="KAK8877078.1"/>
    </source>
</evidence>
<dbReference type="InterPro" id="IPR050416">
    <property type="entry name" value="FAD-linked_Oxidoreductase"/>
</dbReference>
<evidence type="ECO:0000256" key="4">
    <source>
        <dbReference type="ARBA" id="ARBA00023002"/>
    </source>
</evidence>
<dbReference type="Gene3D" id="3.30.465.10">
    <property type="match status" value="1"/>
</dbReference>
<keyword evidence="4" id="KW-0560">Oxidoreductase</keyword>
<accession>A0ABR2JGX3</accession>
<evidence type="ECO:0000313" key="7">
    <source>
        <dbReference type="Proteomes" id="UP001390339"/>
    </source>
</evidence>
<reference evidence="6 7" key="1">
    <citation type="journal article" date="2024" name="IMA Fungus">
        <title>Apiospora arundinis, a panoply of carbohydrate-active enzymes and secondary metabolites.</title>
        <authorList>
            <person name="Sorensen T."/>
            <person name="Petersen C."/>
            <person name="Muurmann A.T."/>
            <person name="Christiansen J.V."/>
            <person name="Brundto M.L."/>
            <person name="Overgaard C.K."/>
            <person name="Boysen A.T."/>
            <person name="Wollenberg R.D."/>
            <person name="Larsen T.O."/>
            <person name="Sorensen J.L."/>
            <person name="Nielsen K.L."/>
            <person name="Sondergaard T.E."/>
        </authorList>
    </citation>
    <scope>NUCLEOTIDE SEQUENCE [LARGE SCALE GENOMIC DNA]</scope>
    <source>
        <strain evidence="6 7">AAU 773</strain>
    </source>
</reference>